<accession>A0A8D8AFJ1</accession>
<reference evidence="2" key="1">
    <citation type="submission" date="2021-05" db="EMBL/GenBank/DDBJ databases">
        <authorList>
            <person name="Alioto T."/>
            <person name="Alioto T."/>
            <person name="Gomez Garrido J."/>
        </authorList>
    </citation>
    <scope>NUCLEOTIDE SEQUENCE</scope>
</reference>
<dbReference type="EMBL" id="HBUE01027562">
    <property type="protein sequence ID" value="CAG6454907.1"/>
    <property type="molecule type" value="Transcribed_RNA"/>
</dbReference>
<dbReference type="AlphaFoldDB" id="A0A8D8AFJ1"/>
<organism evidence="2">
    <name type="scientific">Culex pipiens</name>
    <name type="common">House mosquito</name>
    <dbReference type="NCBI Taxonomy" id="7175"/>
    <lineage>
        <taxon>Eukaryota</taxon>
        <taxon>Metazoa</taxon>
        <taxon>Ecdysozoa</taxon>
        <taxon>Arthropoda</taxon>
        <taxon>Hexapoda</taxon>
        <taxon>Insecta</taxon>
        <taxon>Pterygota</taxon>
        <taxon>Neoptera</taxon>
        <taxon>Endopterygota</taxon>
        <taxon>Diptera</taxon>
        <taxon>Nematocera</taxon>
        <taxon>Culicoidea</taxon>
        <taxon>Culicidae</taxon>
        <taxon>Culicinae</taxon>
        <taxon>Culicini</taxon>
        <taxon>Culex</taxon>
        <taxon>Culex</taxon>
    </lineage>
</organism>
<feature type="compositionally biased region" description="Basic residues" evidence="1">
    <location>
        <begin position="27"/>
        <end position="51"/>
    </location>
</feature>
<name>A0A8D8AFJ1_CULPI</name>
<sequence>MNIRERTLVTTATRCPRSATTSTSSASRRRPIPRKKSTWSRSARRTCRPIRRPATAAPSRAGSRTRSPASRPPTGACPRTTTSTGGATRTTSPATSSSSAVAWPAPASKARASTASRRII</sequence>
<evidence type="ECO:0000256" key="1">
    <source>
        <dbReference type="SAM" id="MobiDB-lite"/>
    </source>
</evidence>
<protein>
    <submittedName>
        <fullName evidence="2">(northern house mosquito) hypothetical protein</fullName>
    </submittedName>
</protein>
<feature type="compositionally biased region" description="Low complexity" evidence="1">
    <location>
        <begin position="10"/>
        <end position="26"/>
    </location>
</feature>
<proteinExistence type="predicted"/>
<feature type="region of interest" description="Disordered" evidence="1">
    <location>
        <begin position="1"/>
        <end position="120"/>
    </location>
</feature>
<evidence type="ECO:0000313" key="2">
    <source>
        <dbReference type="EMBL" id="CAG6454909.1"/>
    </source>
</evidence>
<dbReference type="EMBL" id="HBUE01027563">
    <property type="protein sequence ID" value="CAG6454909.1"/>
    <property type="molecule type" value="Transcribed_RNA"/>
</dbReference>
<feature type="compositionally biased region" description="Low complexity" evidence="1">
    <location>
        <begin position="78"/>
        <end position="120"/>
    </location>
</feature>